<name>A0A365L864_9BACL</name>
<evidence type="ECO:0000313" key="3">
    <source>
        <dbReference type="EMBL" id="RAZ81311.1"/>
    </source>
</evidence>
<keyword evidence="1 2" id="KW-0732">Signal</keyword>
<evidence type="ECO:0000256" key="2">
    <source>
        <dbReference type="SAM" id="SignalP"/>
    </source>
</evidence>
<dbReference type="RefSeq" id="WP_112221758.1">
    <property type="nucleotide sequence ID" value="NZ_CP196859.1"/>
</dbReference>
<evidence type="ECO:0000256" key="1">
    <source>
        <dbReference type="ARBA" id="ARBA00022729"/>
    </source>
</evidence>
<proteinExistence type="predicted"/>
<dbReference type="Pfam" id="PF08139">
    <property type="entry name" value="LPAM_1"/>
    <property type="match status" value="1"/>
</dbReference>
<comment type="caution">
    <text evidence="3">The sequence shown here is derived from an EMBL/GenBank/DDBJ whole genome shotgun (WGS) entry which is preliminary data.</text>
</comment>
<dbReference type="Proteomes" id="UP000251002">
    <property type="component" value="Unassembled WGS sequence"/>
</dbReference>
<gene>
    <name evidence="3" type="ORF">DP120_03235</name>
</gene>
<evidence type="ECO:0000313" key="4">
    <source>
        <dbReference type="Proteomes" id="UP000251002"/>
    </source>
</evidence>
<dbReference type="AlphaFoldDB" id="A0A365L864"/>
<dbReference type="InterPro" id="IPR012640">
    <property type="entry name" value="Membr_lipoprot_lipid_attach_CS"/>
</dbReference>
<evidence type="ECO:0008006" key="5">
    <source>
        <dbReference type="Google" id="ProtNLM"/>
    </source>
</evidence>
<dbReference type="EMBL" id="QLZR01000001">
    <property type="protein sequence ID" value="RAZ81311.1"/>
    <property type="molecule type" value="Genomic_DNA"/>
</dbReference>
<dbReference type="PROSITE" id="PS51257">
    <property type="entry name" value="PROKAR_LIPOPROTEIN"/>
    <property type="match status" value="1"/>
</dbReference>
<feature type="signal peptide" evidence="2">
    <location>
        <begin position="1"/>
        <end position="21"/>
    </location>
</feature>
<reference evidence="3 4" key="1">
    <citation type="submission" date="2018-06" db="EMBL/GenBank/DDBJ databases">
        <title>The draft genome sequences of strains SCU63 and S1.</title>
        <authorList>
            <person name="Gan L."/>
        </authorList>
    </citation>
    <scope>NUCLEOTIDE SEQUENCE [LARGE SCALE GENOMIC DNA]</scope>
    <source>
        <strain evidence="3 4">SCU63</strain>
    </source>
</reference>
<feature type="chain" id="PRO_5016727282" description="Lipoprotein" evidence="2">
    <location>
        <begin position="22"/>
        <end position="109"/>
    </location>
</feature>
<organism evidence="3 4">
    <name type="scientific">Planococcus halotolerans</name>
    <dbReference type="NCBI Taxonomy" id="2233542"/>
    <lineage>
        <taxon>Bacteria</taxon>
        <taxon>Bacillati</taxon>
        <taxon>Bacillota</taxon>
        <taxon>Bacilli</taxon>
        <taxon>Bacillales</taxon>
        <taxon>Caryophanaceae</taxon>
        <taxon>Planococcus</taxon>
    </lineage>
</organism>
<protein>
    <recommendedName>
        <fullName evidence="5">Lipoprotein</fullName>
    </recommendedName>
</protein>
<keyword evidence="4" id="KW-1185">Reference proteome</keyword>
<sequence>MKKILFLPVLFLLLTGCNTSASELPIEMVAYNSLSKAEQDLIPASPKDSTVTKENVSHEIKSVIDNNYSKEQVYAVVFNNTESSTFGNLVVYIDLDKEEAVGKGYEDKE</sequence>
<accession>A0A365L864</accession>